<evidence type="ECO:0000313" key="6">
    <source>
        <dbReference type="EMBL" id="KDB51165.1"/>
    </source>
</evidence>
<dbReference type="eggNOG" id="COG0730">
    <property type="taxonomic scope" value="Bacteria"/>
</dbReference>
<dbReference type="Proteomes" id="UP000026714">
    <property type="component" value="Unassembled WGS sequence"/>
</dbReference>
<dbReference type="InterPro" id="IPR002781">
    <property type="entry name" value="TM_pro_TauE-like"/>
</dbReference>
<evidence type="ECO:0000256" key="4">
    <source>
        <dbReference type="ARBA" id="ARBA00023136"/>
    </source>
</evidence>
<proteinExistence type="inferred from homology"/>
<feature type="transmembrane region" description="Helical" evidence="5">
    <location>
        <begin position="150"/>
        <end position="169"/>
    </location>
</feature>
<feature type="transmembrane region" description="Helical" evidence="5">
    <location>
        <begin position="82"/>
        <end position="105"/>
    </location>
</feature>
<evidence type="ECO:0000256" key="5">
    <source>
        <dbReference type="RuleBase" id="RU363041"/>
    </source>
</evidence>
<feature type="transmembrane region" description="Helical" evidence="5">
    <location>
        <begin position="40"/>
        <end position="61"/>
    </location>
</feature>
<evidence type="ECO:0000256" key="3">
    <source>
        <dbReference type="ARBA" id="ARBA00022989"/>
    </source>
</evidence>
<reference evidence="6 7" key="1">
    <citation type="journal article" date="2014" name="FEMS Microbiol. Ecol.">
        <title>Sphaerotilus natans encrusted with nanoball-shaped Fe(III) oxide minerals formed by nitrate-reducing mixotrophic Fe(II) oxidation.</title>
        <authorList>
            <person name="Park S."/>
            <person name="Kim D.H."/>
            <person name="Lee J.H."/>
            <person name="Hur H.G."/>
        </authorList>
    </citation>
    <scope>NUCLEOTIDE SEQUENCE [LARGE SCALE GENOMIC DNA]</scope>
    <source>
        <strain evidence="6 7">DSM 6575</strain>
    </source>
</reference>
<feature type="transmembrane region" description="Helical" evidence="5">
    <location>
        <begin position="276"/>
        <end position="295"/>
    </location>
</feature>
<evidence type="ECO:0000256" key="1">
    <source>
        <dbReference type="ARBA" id="ARBA00004141"/>
    </source>
</evidence>
<feature type="transmembrane region" description="Helical" evidence="5">
    <location>
        <begin position="175"/>
        <end position="193"/>
    </location>
</feature>
<dbReference type="STRING" id="34103.SAMN05421778_107120"/>
<dbReference type="EMBL" id="AZRA01000098">
    <property type="protein sequence ID" value="KDB51165.1"/>
    <property type="molecule type" value="Genomic_DNA"/>
</dbReference>
<keyword evidence="7" id="KW-1185">Reference proteome</keyword>
<feature type="transmembrane region" description="Helical" evidence="5">
    <location>
        <begin position="302"/>
        <end position="320"/>
    </location>
</feature>
<keyword evidence="2 5" id="KW-0812">Transmembrane</keyword>
<evidence type="ECO:0000313" key="7">
    <source>
        <dbReference type="Proteomes" id="UP000026714"/>
    </source>
</evidence>
<dbReference type="RefSeq" id="WP_037484209.1">
    <property type="nucleotide sequence ID" value="NZ_AZRA01000098.1"/>
</dbReference>
<keyword evidence="3 5" id="KW-1133">Transmembrane helix</keyword>
<dbReference type="InterPro" id="IPR051598">
    <property type="entry name" value="TSUP/Inactive_protease-like"/>
</dbReference>
<dbReference type="Pfam" id="PF01925">
    <property type="entry name" value="TauE"/>
    <property type="match status" value="1"/>
</dbReference>
<keyword evidence="4 5" id="KW-0472">Membrane</keyword>
<organism evidence="6 7">
    <name type="scientific">Sphaerotilus natans subsp. natans DSM 6575</name>
    <dbReference type="NCBI Taxonomy" id="1286631"/>
    <lineage>
        <taxon>Bacteria</taxon>
        <taxon>Pseudomonadati</taxon>
        <taxon>Pseudomonadota</taxon>
        <taxon>Betaproteobacteria</taxon>
        <taxon>Burkholderiales</taxon>
        <taxon>Sphaerotilaceae</taxon>
        <taxon>Sphaerotilus</taxon>
    </lineage>
</organism>
<dbReference type="PATRIC" id="fig|1286631.3.peg.3184"/>
<feature type="transmembrane region" description="Helical" evidence="5">
    <location>
        <begin position="117"/>
        <end position="138"/>
    </location>
</feature>
<keyword evidence="5" id="KW-1003">Cell membrane</keyword>
<name>A0A059KIH2_9BURK</name>
<gene>
    <name evidence="6" type="ORF">X805_32610</name>
</gene>
<dbReference type="PANTHER" id="PTHR43701">
    <property type="entry name" value="MEMBRANE TRANSPORTER PROTEIN MJ0441-RELATED"/>
    <property type="match status" value="1"/>
</dbReference>
<evidence type="ECO:0000256" key="2">
    <source>
        <dbReference type="ARBA" id="ARBA00022692"/>
    </source>
</evidence>
<protein>
    <recommendedName>
        <fullName evidence="5">Probable membrane transporter protein</fullName>
    </recommendedName>
</protein>
<comment type="similarity">
    <text evidence="5">Belongs to the 4-toluene sulfonate uptake permease (TSUP) (TC 2.A.102) family.</text>
</comment>
<dbReference type="AlphaFoldDB" id="A0A059KIH2"/>
<accession>A0A059KIH2</accession>
<sequence length="324" mass="34163">MKIRDLDLTDSPVNAEHQQLGLPPLENAVTHSGDHPVLRFAMWSVVFLLMGVTVFLGTRLFNQPDGHTGFQIIAETLESRAFWSAVAVGLLAQTVDGALGMAYGITSTSFLLATGSSPAVASAAVHIAEVFTTGVSGISHIKLGNVNKSLFLRLLVPGMIGAISGAWVVSSIDAATIKPIISIYLLLMGLYVISKIFRTIKRRHEEPRHVAKLGLVGGFVDAVGGGGWGPVVTTTLVGTGSDPRTTIGSVNLAEFFLTFVSAGVFAMLVGESPWPTVAGLVIGGLFAAPLAALLTRHLHTKALLALVGTVISLISIYNLYRAFH</sequence>
<feature type="transmembrane region" description="Helical" evidence="5">
    <location>
        <begin position="252"/>
        <end position="270"/>
    </location>
</feature>
<dbReference type="PANTHER" id="PTHR43701:SF12">
    <property type="entry name" value="MEMBRANE TRANSPORTER PROTEIN YTNM-RELATED"/>
    <property type="match status" value="1"/>
</dbReference>
<dbReference type="GO" id="GO:0005886">
    <property type="term" value="C:plasma membrane"/>
    <property type="evidence" value="ECO:0007669"/>
    <property type="project" value="UniProtKB-SubCell"/>
</dbReference>
<comment type="subcellular location">
    <subcellularLocation>
        <location evidence="5">Cell membrane</location>
        <topology evidence="5">Multi-pass membrane protein</topology>
    </subcellularLocation>
    <subcellularLocation>
        <location evidence="1">Membrane</location>
        <topology evidence="1">Multi-pass membrane protein</topology>
    </subcellularLocation>
</comment>
<comment type="caution">
    <text evidence="6">The sequence shown here is derived from an EMBL/GenBank/DDBJ whole genome shotgun (WGS) entry which is preliminary data.</text>
</comment>